<evidence type="ECO:0000313" key="3">
    <source>
        <dbReference type="EMBL" id="CAB4189604.1"/>
    </source>
</evidence>
<dbReference type="PROSITE" id="PS51257">
    <property type="entry name" value="PROKAR_LIPOPROTEIN"/>
    <property type="match status" value="1"/>
</dbReference>
<dbReference type="EMBL" id="LR796996">
    <property type="protein sequence ID" value="CAB4180557.1"/>
    <property type="molecule type" value="Genomic_DNA"/>
</dbReference>
<sequence length="84" mass="9497">MSKKQRRARQYRLKEALVLASGYGFSVMSIGCDYVERGRVVADRLVTLHQDWTSKGHEFVKVRLARGKWAGQDIGGLYRADGVP</sequence>
<name>A0A6J5RDE6_9CAUD</name>
<dbReference type="EMBL" id="LR797505">
    <property type="protein sequence ID" value="CAB4221863.1"/>
    <property type="molecule type" value="Genomic_DNA"/>
</dbReference>
<proteinExistence type="predicted"/>
<evidence type="ECO:0000313" key="1">
    <source>
        <dbReference type="EMBL" id="CAB4143841.1"/>
    </source>
</evidence>
<dbReference type="EMBL" id="LR797152">
    <property type="protein sequence ID" value="CAB4189604.1"/>
    <property type="molecule type" value="Genomic_DNA"/>
</dbReference>
<dbReference type="EMBL" id="LR796439">
    <property type="protein sequence ID" value="CAB4143841.1"/>
    <property type="molecule type" value="Genomic_DNA"/>
</dbReference>
<accession>A0A6J5RDE6</accession>
<evidence type="ECO:0000313" key="4">
    <source>
        <dbReference type="EMBL" id="CAB4221863.1"/>
    </source>
</evidence>
<protein>
    <submittedName>
        <fullName evidence="3">Uncharacterized protein</fullName>
    </submittedName>
</protein>
<reference evidence="3" key="1">
    <citation type="submission" date="2020-05" db="EMBL/GenBank/DDBJ databases">
        <authorList>
            <person name="Chiriac C."/>
            <person name="Salcher M."/>
            <person name="Ghai R."/>
            <person name="Kavagutti S V."/>
        </authorList>
    </citation>
    <scope>NUCLEOTIDE SEQUENCE</scope>
</reference>
<organism evidence="3">
    <name type="scientific">uncultured Caudovirales phage</name>
    <dbReference type="NCBI Taxonomy" id="2100421"/>
    <lineage>
        <taxon>Viruses</taxon>
        <taxon>Duplodnaviria</taxon>
        <taxon>Heunggongvirae</taxon>
        <taxon>Uroviricota</taxon>
        <taxon>Caudoviricetes</taxon>
        <taxon>Peduoviridae</taxon>
        <taxon>Maltschvirus</taxon>
        <taxon>Maltschvirus maltsch</taxon>
    </lineage>
</organism>
<evidence type="ECO:0000313" key="2">
    <source>
        <dbReference type="EMBL" id="CAB4180557.1"/>
    </source>
</evidence>
<gene>
    <name evidence="2" type="ORF">UFOVP1045_50</name>
    <name evidence="3" type="ORF">UFOVP1194_4</name>
    <name evidence="4" type="ORF">UFOVP1641_100</name>
    <name evidence="1" type="ORF">UFOVP466_3</name>
</gene>